<name>A0A2U9PD01_STRAS</name>
<evidence type="ECO:0000313" key="3">
    <source>
        <dbReference type="Proteomes" id="UP000247634"/>
    </source>
</evidence>
<dbReference type="OrthoDB" id="3688891at2"/>
<reference evidence="2 3" key="1">
    <citation type="submission" date="2018-06" db="EMBL/GenBank/DDBJ databases">
        <title>The complete genome sequence of a nosiheptide producer Streptomyces actuosus ATCC 25421: deducing the ability of producing a new class III lantibiotics.</title>
        <authorList>
            <person name="Liu W."/>
            <person name="Sun F."/>
            <person name="Hu Y."/>
        </authorList>
    </citation>
    <scope>NUCLEOTIDE SEQUENCE [LARGE SCALE GENOMIC DNA]</scope>
    <source>
        <strain evidence="2 3">ATCC 25421</strain>
    </source>
</reference>
<sequence length="62" mass="6785">MCQVIGDEITNGWDGDDRDDHNPGLATSSLWYKLRADDGRTGYLSVVWLASGDRDGRGLPSC</sequence>
<evidence type="ECO:0000256" key="1">
    <source>
        <dbReference type="SAM" id="MobiDB-lite"/>
    </source>
</evidence>
<organism evidence="2 3">
    <name type="scientific">Streptomyces actuosus</name>
    <dbReference type="NCBI Taxonomy" id="1885"/>
    <lineage>
        <taxon>Bacteria</taxon>
        <taxon>Bacillati</taxon>
        <taxon>Actinomycetota</taxon>
        <taxon>Actinomycetes</taxon>
        <taxon>Kitasatosporales</taxon>
        <taxon>Streptomycetaceae</taxon>
        <taxon>Streptomyces</taxon>
    </lineage>
</organism>
<dbReference type="KEGG" id="sact:DMT42_34250"/>
<dbReference type="Proteomes" id="UP000247634">
    <property type="component" value="Chromosome"/>
</dbReference>
<proteinExistence type="predicted"/>
<evidence type="ECO:0000313" key="2">
    <source>
        <dbReference type="EMBL" id="AWT46834.1"/>
    </source>
</evidence>
<gene>
    <name evidence="2" type="ORF">DMT42_34250</name>
</gene>
<keyword evidence="3" id="KW-1185">Reference proteome</keyword>
<protein>
    <submittedName>
        <fullName evidence="2">Uncharacterized protein</fullName>
    </submittedName>
</protein>
<dbReference type="EMBL" id="CP029788">
    <property type="protein sequence ID" value="AWT46834.1"/>
    <property type="molecule type" value="Genomic_DNA"/>
</dbReference>
<feature type="region of interest" description="Disordered" evidence="1">
    <location>
        <begin position="1"/>
        <end position="22"/>
    </location>
</feature>
<accession>A0A2U9PD01</accession>
<dbReference type="AlphaFoldDB" id="A0A2U9PD01"/>